<protein>
    <submittedName>
        <fullName evidence="1">Uncharacterized protein</fullName>
    </submittedName>
</protein>
<accession>R9ID22</accession>
<dbReference type="Proteomes" id="UP000014200">
    <property type="component" value="Unassembled WGS sequence"/>
</dbReference>
<dbReference type="HOGENOM" id="CLU_2407184_0_0_10"/>
<name>R9ID22_9BACT</name>
<gene>
    <name evidence="1" type="ORF">C802_02987</name>
</gene>
<organism evidence="1 2">
    <name type="scientific">Phocaeicola sartorii</name>
    <dbReference type="NCBI Taxonomy" id="671267"/>
    <lineage>
        <taxon>Bacteria</taxon>
        <taxon>Pseudomonadati</taxon>
        <taxon>Bacteroidota</taxon>
        <taxon>Bacteroidia</taxon>
        <taxon>Bacteroidales</taxon>
        <taxon>Bacteroidaceae</taxon>
        <taxon>Phocaeicola</taxon>
    </lineage>
</organism>
<comment type="caution">
    <text evidence="1">The sequence shown here is derived from an EMBL/GenBank/DDBJ whole genome shotgun (WGS) entry which is preliminary data.</text>
</comment>
<dbReference type="EMBL" id="ASSP01000018">
    <property type="protein sequence ID" value="EOS11275.1"/>
    <property type="molecule type" value="Genomic_DNA"/>
</dbReference>
<proteinExistence type="predicted"/>
<sequence length="92" mass="10895">MIGEGEFLFWGVFIIGFESEFVYAERGLCDMVSLHHHWMRFVRIGCCRRVIVPGSFVFFLFRQWIHYGYTFVGRAWLLSIPEKEARRRTAGA</sequence>
<dbReference type="AlphaFoldDB" id="R9ID22"/>
<reference evidence="1 2" key="1">
    <citation type="submission" date="2013-04" db="EMBL/GenBank/DDBJ databases">
        <title>The Genome Sequence of Bacteroides massiliensis dnLKV3.</title>
        <authorList>
            <consortium name="The Broad Institute Genomics Platform"/>
            <consortium name="The Broad Institute Genome Sequencing Center for Infectious Disease"/>
            <person name="Earl A."/>
            <person name="Xavier R."/>
            <person name="Kuhn K."/>
            <person name="Stappenbeck T."/>
            <person name="Walker B."/>
            <person name="Young S."/>
            <person name="Zeng Q."/>
            <person name="Gargeya S."/>
            <person name="Fitzgerald M."/>
            <person name="Haas B."/>
            <person name="Abouelleil A."/>
            <person name="Allen A.W."/>
            <person name="Alvarado L."/>
            <person name="Arachchi H.M."/>
            <person name="Berlin A.M."/>
            <person name="Chapman S.B."/>
            <person name="Gainer-Dewar J."/>
            <person name="Goldberg J."/>
            <person name="Griggs A."/>
            <person name="Gujja S."/>
            <person name="Hansen M."/>
            <person name="Howarth C."/>
            <person name="Imamovic A."/>
            <person name="Ireland A."/>
            <person name="Larimer J."/>
            <person name="McCowan C."/>
            <person name="Murphy C."/>
            <person name="Pearson M."/>
            <person name="Poon T.W."/>
            <person name="Priest M."/>
            <person name="Roberts A."/>
            <person name="Saif S."/>
            <person name="Shea T."/>
            <person name="Sisk P."/>
            <person name="Sykes S."/>
            <person name="Wortman J."/>
            <person name="Nusbaum C."/>
            <person name="Birren B."/>
        </authorList>
    </citation>
    <scope>NUCLEOTIDE SEQUENCE [LARGE SCALE GENOMIC DNA]</scope>
    <source>
        <strain evidence="2">dnLKV3</strain>
    </source>
</reference>
<evidence type="ECO:0000313" key="2">
    <source>
        <dbReference type="Proteomes" id="UP000014200"/>
    </source>
</evidence>
<evidence type="ECO:0000313" key="1">
    <source>
        <dbReference type="EMBL" id="EOS11275.1"/>
    </source>
</evidence>
<keyword evidence="2" id="KW-1185">Reference proteome</keyword>